<keyword evidence="8" id="KW-1185">Reference proteome</keyword>
<dbReference type="GO" id="GO:0030674">
    <property type="term" value="F:protein-macromolecule adaptor activity"/>
    <property type="evidence" value="ECO:0007669"/>
    <property type="project" value="TreeGrafter"/>
</dbReference>
<proteinExistence type="predicted"/>
<dbReference type="STRING" id="7167.A0A182F197"/>
<keyword evidence="5" id="KW-1015">Disulfide bond</keyword>
<evidence type="ECO:0000256" key="1">
    <source>
        <dbReference type="ARBA" id="ARBA00004613"/>
    </source>
</evidence>
<dbReference type="PROSITE" id="PS51406">
    <property type="entry name" value="FIBRINOGEN_C_2"/>
    <property type="match status" value="1"/>
</dbReference>
<dbReference type="PANTHER" id="PTHR47221">
    <property type="entry name" value="FIBRINOGEN ALPHA CHAIN"/>
    <property type="match status" value="1"/>
</dbReference>
<dbReference type="VEuPathDB" id="VectorBase:AALB000221"/>
<accession>A0A182F197</accession>
<organism evidence="7 8">
    <name type="scientific">Anopheles albimanus</name>
    <name type="common">New world malaria mosquito</name>
    <dbReference type="NCBI Taxonomy" id="7167"/>
    <lineage>
        <taxon>Eukaryota</taxon>
        <taxon>Metazoa</taxon>
        <taxon>Ecdysozoa</taxon>
        <taxon>Arthropoda</taxon>
        <taxon>Hexapoda</taxon>
        <taxon>Insecta</taxon>
        <taxon>Pterygota</taxon>
        <taxon>Neoptera</taxon>
        <taxon>Endopterygota</taxon>
        <taxon>Diptera</taxon>
        <taxon>Nematocera</taxon>
        <taxon>Culicoidea</taxon>
        <taxon>Culicidae</taxon>
        <taxon>Anophelinae</taxon>
        <taxon>Anopheles</taxon>
    </lineage>
</organism>
<evidence type="ECO:0000313" key="8">
    <source>
        <dbReference type="Proteomes" id="UP000069272"/>
    </source>
</evidence>
<evidence type="ECO:0000256" key="4">
    <source>
        <dbReference type="ARBA" id="ARBA00023054"/>
    </source>
</evidence>
<keyword evidence="4" id="KW-0175">Coiled coil</keyword>
<protein>
    <submittedName>
        <fullName evidence="7">Fibrinogen C-terminal domain-containing protein</fullName>
    </submittedName>
</protein>
<dbReference type="VEuPathDB" id="VectorBase:AALB20_037444"/>
<dbReference type="EnsemblMetazoa" id="AALB000221-RA">
    <property type="protein sequence ID" value="AALB000221-PA"/>
    <property type="gene ID" value="AALB000221"/>
</dbReference>
<evidence type="ECO:0000256" key="5">
    <source>
        <dbReference type="ARBA" id="ARBA00023157"/>
    </source>
</evidence>
<dbReference type="Proteomes" id="UP000069272">
    <property type="component" value="Chromosome 2L"/>
</dbReference>
<evidence type="ECO:0000256" key="6">
    <source>
        <dbReference type="ARBA" id="ARBA00023180"/>
    </source>
</evidence>
<dbReference type="SMART" id="SM00186">
    <property type="entry name" value="FBG"/>
    <property type="match status" value="1"/>
</dbReference>
<evidence type="ECO:0000256" key="3">
    <source>
        <dbReference type="ARBA" id="ARBA00022729"/>
    </source>
</evidence>
<reference evidence="7" key="2">
    <citation type="submission" date="2022-08" db="UniProtKB">
        <authorList>
            <consortium name="EnsemblMetazoa"/>
        </authorList>
    </citation>
    <scope>IDENTIFICATION</scope>
    <source>
        <strain evidence="7">STECLA/ALBI9_A</strain>
    </source>
</reference>
<sequence>MNVSGKYLIQPMESERKPFLAYCEQGMLGGGWLVIQYRFDGSVDFLRNWNDYRNGFGEVEKEYWLGLERIHQLTTAQPYELIIELKDNTQKKIYARYDAFEVAGEDDGYRLKTLGAVA</sequence>
<dbReference type="GO" id="GO:0005201">
    <property type="term" value="F:extracellular matrix structural constituent"/>
    <property type="evidence" value="ECO:0007669"/>
    <property type="project" value="TreeGrafter"/>
</dbReference>
<dbReference type="InterPro" id="IPR014716">
    <property type="entry name" value="Fibrinogen_a/b/g_C_1"/>
</dbReference>
<name>A0A182F197_ANOAL</name>
<dbReference type="Gene3D" id="3.90.215.10">
    <property type="entry name" value="Gamma Fibrinogen, chain A, domain 1"/>
    <property type="match status" value="1"/>
</dbReference>
<dbReference type="InterPro" id="IPR037579">
    <property type="entry name" value="FIB_ANG-like"/>
</dbReference>
<dbReference type="PANTHER" id="PTHR47221:SF6">
    <property type="entry name" value="FIBRINOGEN ALPHA CHAIN"/>
    <property type="match status" value="1"/>
</dbReference>
<dbReference type="GO" id="GO:0005577">
    <property type="term" value="C:fibrinogen complex"/>
    <property type="evidence" value="ECO:0007669"/>
    <property type="project" value="TreeGrafter"/>
</dbReference>
<reference evidence="7 8" key="1">
    <citation type="journal article" date="2017" name="G3 (Bethesda)">
        <title>The Physical Genome Mapping of Anopheles albimanus Corrected Scaffold Misassemblies and Identified Interarm Rearrangements in Genus Anopheles.</title>
        <authorList>
            <person name="Artemov G.N."/>
            <person name="Peery A.N."/>
            <person name="Jiang X."/>
            <person name="Tu Z."/>
            <person name="Stegniy V.N."/>
            <person name="Sharakhova M.V."/>
            <person name="Sharakhov I.V."/>
        </authorList>
    </citation>
    <scope>NUCLEOTIDE SEQUENCE [LARGE SCALE GENOMIC DNA]</scope>
    <source>
        <strain evidence="7 8">ALBI9_A</strain>
    </source>
</reference>
<dbReference type="InterPro" id="IPR002181">
    <property type="entry name" value="Fibrinogen_a/b/g_C_dom"/>
</dbReference>
<keyword evidence="6" id="KW-0325">Glycoprotein</keyword>
<dbReference type="InterPro" id="IPR036056">
    <property type="entry name" value="Fibrinogen-like_C"/>
</dbReference>
<evidence type="ECO:0000256" key="2">
    <source>
        <dbReference type="ARBA" id="ARBA00022525"/>
    </source>
</evidence>
<dbReference type="AlphaFoldDB" id="A0A182F197"/>
<keyword evidence="3" id="KW-0732">Signal</keyword>
<dbReference type="GO" id="GO:0034116">
    <property type="term" value="P:positive regulation of heterotypic cell-cell adhesion"/>
    <property type="evidence" value="ECO:0007669"/>
    <property type="project" value="TreeGrafter"/>
</dbReference>
<dbReference type="SUPFAM" id="SSF56496">
    <property type="entry name" value="Fibrinogen C-terminal domain-like"/>
    <property type="match status" value="1"/>
</dbReference>
<keyword evidence="2" id="KW-0964">Secreted</keyword>
<dbReference type="Pfam" id="PF00147">
    <property type="entry name" value="Fibrinogen_C"/>
    <property type="match status" value="1"/>
</dbReference>
<evidence type="ECO:0000313" key="7">
    <source>
        <dbReference type="EnsemblMetazoa" id="AALB000221-PA"/>
    </source>
</evidence>
<comment type="subcellular location">
    <subcellularLocation>
        <location evidence="1">Secreted</location>
    </subcellularLocation>
</comment>